<feature type="transmembrane region" description="Helical" evidence="1">
    <location>
        <begin position="187"/>
        <end position="203"/>
    </location>
</feature>
<feature type="transmembrane region" description="Helical" evidence="1">
    <location>
        <begin position="309"/>
        <end position="326"/>
    </location>
</feature>
<dbReference type="InterPro" id="IPR002656">
    <property type="entry name" value="Acyl_transf_3_dom"/>
</dbReference>
<dbReference type="GO" id="GO:0016747">
    <property type="term" value="F:acyltransferase activity, transferring groups other than amino-acyl groups"/>
    <property type="evidence" value="ECO:0007669"/>
    <property type="project" value="InterPro"/>
</dbReference>
<evidence type="ECO:0000313" key="3">
    <source>
        <dbReference type="EMBL" id="CAB4697493.1"/>
    </source>
</evidence>
<feature type="transmembrane region" description="Helical" evidence="1">
    <location>
        <begin position="90"/>
        <end position="107"/>
    </location>
</feature>
<feature type="transmembrane region" description="Helical" evidence="1">
    <location>
        <begin position="139"/>
        <end position="158"/>
    </location>
</feature>
<keyword evidence="1" id="KW-1133">Transmembrane helix</keyword>
<dbReference type="AlphaFoldDB" id="A0A6J6PKX5"/>
<feature type="transmembrane region" description="Helical" evidence="1">
    <location>
        <begin position="165"/>
        <end position="181"/>
    </location>
</feature>
<gene>
    <name evidence="3" type="ORF">UFOPK2598_00404</name>
</gene>
<protein>
    <submittedName>
        <fullName evidence="3">Unannotated protein</fullName>
    </submittedName>
</protein>
<keyword evidence="1" id="KW-0472">Membrane</keyword>
<accession>A0A6J6PKX5</accession>
<organism evidence="3">
    <name type="scientific">freshwater metagenome</name>
    <dbReference type="NCBI Taxonomy" id="449393"/>
    <lineage>
        <taxon>unclassified sequences</taxon>
        <taxon>metagenomes</taxon>
        <taxon>ecological metagenomes</taxon>
    </lineage>
</organism>
<dbReference type="PANTHER" id="PTHR23028">
    <property type="entry name" value="ACETYLTRANSFERASE"/>
    <property type="match status" value="1"/>
</dbReference>
<dbReference type="Pfam" id="PF01757">
    <property type="entry name" value="Acyl_transf_3"/>
    <property type="match status" value="1"/>
</dbReference>
<evidence type="ECO:0000259" key="2">
    <source>
        <dbReference type="Pfam" id="PF01757"/>
    </source>
</evidence>
<feature type="transmembrane region" description="Helical" evidence="1">
    <location>
        <begin position="49"/>
        <end position="69"/>
    </location>
</feature>
<sequence length="337" mass="38213">MTKHAKRLDYLDLLRVLALGSVISFHYFFNGISKGTVTSLSLTPFAAIAKYGYLGVELFFLISGFVILYSTQNRTAAEFIKKRFLRLYPMYWLGLITIFIVANLPFWNNKGPSIGKTILNFTMLPTAFGGQWVDEAHWFLMRELQFYLVIVIVLALGIGKHLPKIFPWWAIIICIWNLFNLPRFEVWYFSGYFALLTGGAIIFSIREWGITKLRLAGLVAAYVCAMDTRMSKAAWLGEHRSSTYNKYVIGLVVTIAFLLILATLSSKVSNLSFRWAAIAGAITYPLFLIHGRLGLLTLQNLGTNSNKLFLYPAIILTLIAMAYGLLKLEKKLLSLRF</sequence>
<feature type="transmembrane region" description="Helical" evidence="1">
    <location>
        <begin position="12"/>
        <end position="29"/>
    </location>
</feature>
<feature type="transmembrane region" description="Helical" evidence="1">
    <location>
        <begin position="271"/>
        <end position="289"/>
    </location>
</feature>
<feature type="domain" description="Acyltransferase 3" evidence="2">
    <location>
        <begin position="9"/>
        <end position="319"/>
    </location>
</feature>
<reference evidence="3" key="1">
    <citation type="submission" date="2020-05" db="EMBL/GenBank/DDBJ databases">
        <authorList>
            <person name="Chiriac C."/>
            <person name="Salcher M."/>
            <person name="Ghai R."/>
            <person name="Kavagutti S V."/>
        </authorList>
    </citation>
    <scope>NUCLEOTIDE SEQUENCE</scope>
</reference>
<name>A0A6J6PKX5_9ZZZZ</name>
<dbReference type="InterPro" id="IPR050879">
    <property type="entry name" value="Acyltransferase_3"/>
</dbReference>
<keyword evidence="1" id="KW-0812">Transmembrane</keyword>
<feature type="transmembrane region" description="Helical" evidence="1">
    <location>
        <begin position="247"/>
        <end position="264"/>
    </location>
</feature>
<evidence type="ECO:0000256" key="1">
    <source>
        <dbReference type="SAM" id="Phobius"/>
    </source>
</evidence>
<proteinExistence type="predicted"/>
<dbReference type="EMBL" id="CAEZXV010000025">
    <property type="protein sequence ID" value="CAB4697493.1"/>
    <property type="molecule type" value="Genomic_DNA"/>
</dbReference>